<dbReference type="Pfam" id="PF02230">
    <property type="entry name" value="Abhydrolase_2"/>
    <property type="match status" value="1"/>
</dbReference>
<dbReference type="RefSeq" id="WP_023509393.1">
    <property type="nucleotide sequence ID" value="NZ_AWTC01000004.1"/>
</dbReference>
<dbReference type="PANTHER" id="PTHR10655:SF17">
    <property type="entry name" value="LYSOPHOSPHOLIPASE-LIKE PROTEIN 1"/>
    <property type="match status" value="1"/>
</dbReference>
<organism evidence="4 5">
    <name type="scientific">Sporolactobacillus laevolacticus DSM 442</name>
    <dbReference type="NCBI Taxonomy" id="1395513"/>
    <lineage>
        <taxon>Bacteria</taxon>
        <taxon>Bacillati</taxon>
        <taxon>Bacillota</taxon>
        <taxon>Bacilli</taxon>
        <taxon>Bacillales</taxon>
        <taxon>Sporolactobacillaceae</taxon>
        <taxon>Sporolactobacillus</taxon>
    </lineage>
</organism>
<dbReference type="OrthoDB" id="9795555at2"/>
<evidence type="ECO:0000256" key="2">
    <source>
        <dbReference type="ARBA" id="ARBA00022801"/>
    </source>
</evidence>
<dbReference type="PANTHER" id="PTHR10655">
    <property type="entry name" value="LYSOPHOSPHOLIPASE-RELATED"/>
    <property type="match status" value="1"/>
</dbReference>
<protein>
    <recommendedName>
        <fullName evidence="3">Phospholipase/carboxylesterase/thioesterase domain-containing protein</fullName>
    </recommendedName>
</protein>
<evidence type="ECO:0000313" key="4">
    <source>
        <dbReference type="EMBL" id="EST12747.1"/>
    </source>
</evidence>
<name>V6IZ43_9BACL</name>
<comment type="similarity">
    <text evidence="1">Belongs to the AB hydrolase superfamily. AB hydrolase 2 family.</text>
</comment>
<feature type="domain" description="Phospholipase/carboxylesterase/thioesterase" evidence="3">
    <location>
        <begin position="65"/>
        <end position="208"/>
    </location>
</feature>
<dbReference type="InterPro" id="IPR029058">
    <property type="entry name" value="AB_hydrolase_fold"/>
</dbReference>
<comment type="caution">
    <text evidence="4">The sequence shown here is derived from an EMBL/GenBank/DDBJ whole genome shotgun (WGS) entry which is preliminary data.</text>
</comment>
<dbReference type="InterPro" id="IPR003140">
    <property type="entry name" value="PLipase/COase/thioEstase"/>
</dbReference>
<proteinExistence type="inferred from homology"/>
<dbReference type="GO" id="GO:0016787">
    <property type="term" value="F:hydrolase activity"/>
    <property type="evidence" value="ECO:0007669"/>
    <property type="project" value="UniProtKB-KW"/>
</dbReference>
<keyword evidence="2" id="KW-0378">Hydrolase</keyword>
<dbReference type="SUPFAM" id="SSF53474">
    <property type="entry name" value="alpha/beta-Hydrolases"/>
    <property type="match status" value="1"/>
</dbReference>
<dbReference type="Proteomes" id="UP000018296">
    <property type="component" value="Unassembled WGS sequence"/>
</dbReference>
<dbReference type="PATRIC" id="fig|1395513.3.peg.1116"/>
<dbReference type="InterPro" id="IPR050565">
    <property type="entry name" value="LYPA1-2/EST-like"/>
</dbReference>
<accession>V6IZ43</accession>
<evidence type="ECO:0000256" key="1">
    <source>
        <dbReference type="ARBA" id="ARBA00006499"/>
    </source>
</evidence>
<dbReference type="Gene3D" id="3.40.50.1820">
    <property type="entry name" value="alpha/beta hydrolase"/>
    <property type="match status" value="1"/>
</dbReference>
<evidence type="ECO:0000259" key="3">
    <source>
        <dbReference type="Pfam" id="PF02230"/>
    </source>
</evidence>
<dbReference type="EMBL" id="AWTC01000004">
    <property type="protein sequence ID" value="EST12747.1"/>
    <property type="molecule type" value="Genomic_DNA"/>
</dbReference>
<dbReference type="STRING" id="1395513.P343_05470"/>
<dbReference type="AlphaFoldDB" id="V6IZ43"/>
<gene>
    <name evidence="4" type="ORF">P343_05470</name>
</gene>
<sequence>MTYLYKISKPENVTNSTPILFTMHGVGSNYYDLTMIPGEGEKDFVQIDVQGDRPYGSGFTYYVPDFSRQSEEEVINGTLKDLDTFFDETVKEEKLSFKQPRFFLGFSQGAILSLSYSLLYPEKSNGAVILSGRLPDYVAAEAAKKTVLDEQPSFFIGHGQFDPLFSLEVSRATKAFLESKGLEAAYHEYPTAHGVISSEVTDIRNWLHVQFKQ</sequence>
<evidence type="ECO:0000313" key="5">
    <source>
        <dbReference type="Proteomes" id="UP000018296"/>
    </source>
</evidence>
<reference evidence="4 5" key="1">
    <citation type="journal article" date="2013" name="Genome Announc.">
        <title>Genome Sequence of Sporolactobacillus laevolacticus DSM442, an Efficient Polymer-Grade D-Lactate Producer from Agricultural Waste Cottonseed as a Nitrogen Source.</title>
        <authorList>
            <person name="Wang H."/>
            <person name="Wang L."/>
            <person name="Ju J."/>
            <person name="Yu B."/>
            <person name="Ma Y."/>
        </authorList>
    </citation>
    <scope>NUCLEOTIDE SEQUENCE [LARGE SCALE GENOMIC DNA]</scope>
    <source>
        <strain evidence="4 5">DSM 442</strain>
    </source>
</reference>
<dbReference type="eggNOG" id="COG0400">
    <property type="taxonomic scope" value="Bacteria"/>
</dbReference>
<keyword evidence="5" id="KW-1185">Reference proteome</keyword>